<dbReference type="InterPro" id="IPR029024">
    <property type="entry name" value="TerB-like"/>
</dbReference>
<dbReference type="CDD" id="cd07313">
    <property type="entry name" value="terB_like_2"/>
    <property type="match status" value="1"/>
</dbReference>
<reference evidence="2 3" key="1">
    <citation type="submission" date="2024-09" db="EMBL/GenBank/DDBJ databases">
        <authorList>
            <person name="Sun Q."/>
            <person name="Mori K."/>
        </authorList>
    </citation>
    <scope>NUCLEOTIDE SEQUENCE [LARGE SCALE GENOMIC DNA]</scope>
    <source>
        <strain evidence="2 3">CCM 7415</strain>
    </source>
</reference>
<dbReference type="RefSeq" id="WP_019952877.1">
    <property type="nucleotide sequence ID" value="NZ_JBHLVX010000021.1"/>
</dbReference>
<comment type="caution">
    <text evidence="2">The sequence shown here is derived from an EMBL/GenBank/DDBJ whole genome shotgun (WGS) entry which is preliminary data.</text>
</comment>
<keyword evidence="3" id="KW-1185">Reference proteome</keyword>
<name>A0ABV6G272_9GAMM</name>
<dbReference type="Gene3D" id="1.10.3680.10">
    <property type="entry name" value="TerB-like"/>
    <property type="match status" value="1"/>
</dbReference>
<evidence type="ECO:0000313" key="2">
    <source>
        <dbReference type="EMBL" id="MFC0267583.1"/>
    </source>
</evidence>
<protein>
    <submittedName>
        <fullName evidence="2">TerB family tellurite resistance protein</fullName>
    </submittedName>
</protein>
<gene>
    <name evidence="2" type="ORF">ACFFHW_06175</name>
</gene>
<evidence type="ECO:0000259" key="1">
    <source>
        <dbReference type="Pfam" id="PF05099"/>
    </source>
</evidence>
<evidence type="ECO:0000313" key="3">
    <source>
        <dbReference type="Proteomes" id="UP001589814"/>
    </source>
</evidence>
<dbReference type="Pfam" id="PF05099">
    <property type="entry name" value="TerB"/>
    <property type="match status" value="1"/>
</dbReference>
<accession>A0ABV6G272</accession>
<dbReference type="InterPro" id="IPR007791">
    <property type="entry name" value="DjlA_N"/>
</dbReference>
<feature type="domain" description="Co-chaperone DjlA N-terminal" evidence="1">
    <location>
        <begin position="27"/>
        <end position="142"/>
    </location>
</feature>
<proteinExistence type="predicted"/>
<dbReference type="Proteomes" id="UP001589814">
    <property type="component" value="Unassembled WGS sequence"/>
</dbReference>
<organism evidence="2 3">
    <name type="scientific">Kushneria aurantia</name>
    <dbReference type="NCBI Taxonomy" id="504092"/>
    <lineage>
        <taxon>Bacteria</taxon>
        <taxon>Pseudomonadati</taxon>
        <taxon>Pseudomonadota</taxon>
        <taxon>Gammaproteobacteria</taxon>
        <taxon>Oceanospirillales</taxon>
        <taxon>Halomonadaceae</taxon>
        <taxon>Kushneria</taxon>
    </lineage>
</organism>
<dbReference type="SUPFAM" id="SSF158682">
    <property type="entry name" value="TerB-like"/>
    <property type="match status" value="1"/>
</dbReference>
<dbReference type="EMBL" id="JBHLVX010000021">
    <property type="protein sequence ID" value="MFC0267583.1"/>
    <property type="molecule type" value="Genomic_DNA"/>
</dbReference>
<sequence length="153" mass="18030">MLESLNQFFERVIGRPESAENREMTLELAVAALLCEIVRADGNVDEREQRSLRELLRQRFRLDDSALDELVELARREVDESVDYYQFVRLINDQYDYDHKVALVGRLWRVAYADGELDPHEEARVRKLAELLYVDHADFIMQKLEVQKEMGIS</sequence>